<evidence type="ECO:0000313" key="1">
    <source>
        <dbReference type="EMBL" id="PRQ06639.1"/>
    </source>
</evidence>
<accession>A0A2S9YNJ9</accession>
<evidence type="ECO:0000313" key="2">
    <source>
        <dbReference type="Proteomes" id="UP000238823"/>
    </source>
</evidence>
<protein>
    <submittedName>
        <fullName evidence="1">Uncharacterized protein</fullName>
    </submittedName>
</protein>
<name>A0A2S9YNJ9_9BACT</name>
<comment type="caution">
    <text evidence="1">The sequence shown here is derived from an EMBL/GenBank/DDBJ whole genome shotgun (WGS) entry which is preliminary data.</text>
</comment>
<proteinExistence type="predicted"/>
<dbReference type="Proteomes" id="UP000238823">
    <property type="component" value="Unassembled WGS sequence"/>
</dbReference>
<reference evidence="1 2" key="1">
    <citation type="submission" date="2018-03" db="EMBL/GenBank/DDBJ databases">
        <title>Draft Genome Sequences of the Obligatory Marine Myxobacteria Enhygromyxa salina SWB007.</title>
        <authorList>
            <person name="Poehlein A."/>
            <person name="Moghaddam J.A."/>
            <person name="Harms H."/>
            <person name="Alanjari M."/>
            <person name="Koenig G.M."/>
            <person name="Daniel R."/>
            <person name="Schaeberle T.F."/>
        </authorList>
    </citation>
    <scope>NUCLEOTIDE SEQUENCE [LARGE SCALE GENOMIC DNA]</scope>
    <source>
        <strain evidence="1 2">SWB007</strain>
    </source>
</reference>
<sequence length="324" mass="33957">MTALKTKILLAHGPTSQDLTVASVTINRDLSVSMSASGPGVINWSSCAVVVDNQCEHDVYLTLTPRSASDNQCPVQTWAKAGNSNYCAVTYFGSDMDRLHVSCQLSSRVEDHLTGQTSETFNLEDQSCRITLDANNQPGASWTNCSAGSIYFDASEASGPLYYFLGDSQTGQLLPTSPLTGVAVDASTISSVTISTTATDPGAPGSVVVAIYDAQGSQVTLMQDPDDDTQTIAVPYAVTPAPDASGQLAVTVSVESLAVNVSEATVWRSHTSESSGTTLYLPGSGLSSTTFSVDDFYGNNLYLAWKEGGDPKVVIKSTGCDDGN</sequence>
<organism evidence="1 2">
    <name type="scientific">Enhygromyxa salina</name>
    <dbReference type="NCBI Taxonomy" id="215803"/>
    <lineage>
        <taxon>Bacteria</taxon>
        <taxon>Pseudomonadati</taxon>
        <taxon>Myxococcota</taxon>
        <taxon>Polyangia</taxon>
        <taxon>Nannocystales</taxon>
        <taxon>Nannocystaceae</taxon>
        <taxon>Enhygromyxa</taxon>
    </lineage>
</organism>
<dbReference type="AlphaFoldDB" id="A0A2S9YNJ9"/>
<dbReference type="EMBL" id="PVNL01000070">
    <property type="protein sequence ID" value="PRQ06639.1"/>
    <property type="molecule type" value="Genomic_DNA"/>
</dbReference>
<dbReference type="RefSeq" id="WP_106090634.1">
    <property type="nucleotide sequence ID" value="NZ_PVNL01000070.1"/>
</dbReference>
<gene>
    <name evidence="1" type="ORF">ENSA7_36600</name>
</gene>